<feature type="transmembrane region" description="Helical" evidence="1">
    <location>
        <begin position="358"/>
        <end position="379"/>
    </location>
</feature>
<feature type="transmembrane region" description="Helical" evidence="1">
    <location>
        <begin position="38"/>
        <end position="57"/>
    </location>
</feature>
<reference evidence="3" key="1">
    <citation type="journal article" date="2001" name="Int. J. Syst. Evol. Microbiol.">
        <title>Methanofollis aquaemaris sp. nov., a methanogen isolated from an aquaculture fish pond.</title>
        <authorList>
            <person name="Lai M.C."/>
            <person name="Chen S.C."/>
        </authorList>
    </citation>
    <scope>NUCLEOTIDE SEQUENCE</scope>
    <source>
        <strain evidence="3">N2F9704</strain>
    </source>
</reference>
<feature type="transmembrane region" description="Helical" evidence="1">
    <location>
        <begin position="239"/>
        <end position="260"/>
    </location>
</feature>
<protein>
    <submittedName>
        <fullName evidence="3">MFS transporter</fullName>
    </submittedName>
</protein>
<dbReference type="CDD" id="cd17478">
    <property type="entry name" value="MFS_FsR"/>
    <property type="match status" value="1"/>
</dbReference>
<dbReference type="PROSITE" id="PS50850">
    <property type="entry name" value="MFS"/>
    <property type="match status" value="1"/>
</dbReference>
<name>A0A8A3S7Q1_9EURY</name>
<keyword evidence="1" id="KW-0472">Membrane</keyword>
<feature type="transmembrane region" description="Helical" evidence="1">
    <location>
        <begin position="203"/>
        <end position="227"/>
    </location>
</feature>
<proteinExistence type="predicted"/>
<evidence type="ECO:0000256" key="1">
    <source>
        <dbReference type="SAM" id="Phobius"/>
    </source>
</evidence>
<feature type="transmembrane region" description="Helical" evidence="1">
    <location>
        <begin position="327"/>
        <end position="346"/>
    </location>
</feature>
<dbReference type="Proteomes" id="UP001042704">
    <property type="component" value="Chromosome"/>
</dbReference>
<dbReference type="GO" id="GO:0005886">
    <property type="term" value="C:plasma membrane"/>
    <property type="evidence" value="ECO:0007669"/>
    <property type="project" value="TreeGrafter"/>
</dbReference>
<dbReference type="PANTHER" id="PTHR43129">
    <property type="entry name" value="FOSMIDOMYCIN RESISTANCE PROTEIN"/>
    <property type="match status" value="1"/>
</dbReference>
<feature type="domain" description="Major facilitator superfamily (MFS) profile" evidence="2">
    <location>
        <begin position="7"/>
        <end position="382"/>
    </location>
</feature>
<dbReference type="AlphaFoldDB" id="A0A8A3S7Q1"/>
<dbReference type="Pfam" id="PF07690">
    <property type="entry name" value="MFS_1"/>
    <property type="match status" value="1"/>
</dbReference>
<evidence type="ECO:0000313" key="3">
    <source>
        <dbReference type="EMBL" id="QSZ67710.1"/>
    </source>
</evidence>
<dbReference type="RefSeq" id="WP_265580621.1">
    <property type="nucleotide sequence ID" value="NZ_CP036172.1"/>
</dbReference>
<dbReference type="GeneID" id="76424589"/>
<dbReference type="Gene3D" id="1.20.1250.20">
    <property type="entry name" value="MFS general substrate transporter like domains"/>
    <property type="match status" value="2"/>
</dbReference>
<gene>
    <name evidence="3" type="ORF">RJ40_09420</name>
</gene>
<dbReference type="InterPro" id="IPR011701">
    <property type="entry name" value="MFS"/>
</dbReference>
<evidence type="ECO:0000259" key="2">
    <source>
        <dbReference type="PROSITE" id="PS50850"/>
    </source>
</evidence>
<dbReference type="SUPFAM" id="SSF103473">
    <property type="entry name" value="MFS general substrate transporter"/>
    <property type="match status" value="1"/>
</dbReference>
<keyword evidence="1" id="KW-1133">Transmembrane helix</keyword>
<feature type="transmembrane region" description="Helical" evidence="1">
    <location>
        <begin position="12"/>
        <end position="32"/>
    </location>
</feature>
<organism evidence="3 4">
    <name type="scientific">Methanofollis aquaemaris</name>
    <dbReference type="NCBI Taxonomy" id="126734"/>
    <lineage>
        <taxon>Archaea</taxon>
        <taxon>Methanobacteriati</taxon>
        <taxon>Methanobacteriota</taxon>
        <taxon>Stenosarchaea group</taxon>
        <taxon>Methanomicrobia</taxon>
        <taxon>Methanomicrobiales</taxon>
        <taxon>Methanomicrobiaceae</taxon>
        <taxon>Methanofollis</taxon>
    </lineage>
</organism>
<evidence type="ECO:0000313" key="4">
    <source>
        <dbReference type="Proteomes" id="UP001042704"/>
    </source>
</evidence>
<dbReference type="PANTHER" id="PTHR43129:SF1">
    <property type="entry name" value="FOSMIDOMYCIN RESISTANCE PROTEIN"/>
    <property type="match status" value="1"/>
</dbReference>
<feature type="transmembrane region" description="Helical" evidence="1">
    <location>
        <begin position="296"/>
        <end position="315"/>
    </location>
</feature>
<reference evidence="3" key="2">
    <citation type="submission" date="2019-02" db="EMBL/GenBank/DDBJ databases">
        <authorList>
            <person name="Chen S.-C."/>
            <person name="Chien H.-H."/>
            <person name="Lai M.-C."/>
        </authorList>
    </citation>
    <scope>NUCLEOTIDE SEQUENCE</scope>
    <source>
        <strain evidence="3">N2F9704</strain>
    </source>
</reference>
<feature type="transmembrane region" description="Helical" evidence="1">
    <location>
        <begin position="131"/>
        <end position="156"/>
    </location>
</feature>
<feature type="transmembrane region" description="Helical" evidence="1">
    <location>
        <begin position="162"/>
        <end position="182"/>
    </location>
</feature>
<dbReference type="KEGG" id="maqe:RJ40_09420"/>
<feature type="transmembrane region" description="Helical" evidence="1">
    <location>
        <begin position="96"/>
        <end position="119"/>
    </location>
</feature>
<dbReference type="GO" id="GO:0022857">
    <property type="term" value="F:transmembrane transporter activity"/>
    <property type="evidence" value="ECO:0007669"/>
    <property type="project" value="InterPro"/>
</dbReference>
<dbReference type="EMBL" id="CP036172">
    <property type="protein sequence ID" value="QSZ67710.1"/>
    <property type="molecule type" value="Genomic_DNA"/>
</dbReference>
<feature type="transmembrane region" description="Helical" evidence="1">
    <location>
        <begin position="69"/>
        <end position="90"/>
    </location>
</feature>
<keyword evidence="1" id="KW-0812">Transmembrane</keyword>
<dbReference type="InterPro" id="IPR020846">
    <property type="entry name" value="MFS_dom"/>
</dbReference>
<feature type="transmembrane region" description="Helical" evidence="1">
    <location>
        <begin position="272"/>
        <end position="290"/>
    </location>
</feature>
<keyword evidence="4" id="KW-1185">Reference proteome</keyword>
<sequence>MLKELRSVLALSWGHFVIDVYSPVIPAVLPLLIATHGWSYVVAGLLVAGFNITSSLLQPFVGWLADRRGVAVPFPVPFLIASICIGVFGFIGSYPVLLICACLAAFGAALFHPSAMAMVNRLTRTENRGRLTSIFVIGGNLGFALGPVLAGLAVGAFGLHGLLFLAIPGLLMAGLFGFLLPAEGTEPVKRTEEEAEAGGPLSLRPIAMVVGVGALRSWAIFAAVAFLPTYIHATLDVDLVTANTLVSLMLVAGVVGQYVGGSLSDTYGRKEYTFLGLVASVPPFILFLMTDGPLSYAGLLLFGFLLWSTFSVTVAMGQEVMPGRAGLASGLMLGLAVGAGGLGVIVSGVVADAFSLDAALATLLVPIIAAALLTLFVPYPWASFGRWLRSGAQ</sequence>
<dbReference type="InterPro" id="IPR036259">
    <property type="entry name" value="MFS_trans_sf"/>
</dbReference>
<accession>A0A8A3S7Q1</accession>